<gene>
    <name evidence="3" type="ORF">S7S_11005</name>
</gene>
<feature type="domain" description="RCK N-terminal" evidence="2">
    <location>
        <begin position="288"/>
        <end position="398"/>
    </location>
</feature>
<evidence type="ECO:0000256" key="1">
    <source>
        <dbReference type="SAM" id="Phobius"/>
    </source>
</evidence>
<dbReference type="SUPFAM" id="SSF51735">
    <property type="entry name" value="NAD(P)-binding Rossmann-fold domains"/>
    <property type="match status" value="2"/>
</dbReference>
<evidence type="ECO:0000313" key="3">
    <source>
        <dbReference type="EMBL" id="AJD48613.1"/>
    </source>
</evidence>
<sequence length="574" mass="64105">MIRSVVPLLLRRMRVPLAVLIGVYGVAVLGFTLMPGVDDQGNVWYMSIFQAFYVVSYTGSTIGFGEVPYPFSDAQRLWTMASIYMTVFAWLYSVGTIISLLQDTGFRQALLMARLQRSMSSFNEPFYIICGYGDTGRLLARSLLNRGRRVVIVDKDPHNVEDLRTRDLGVYVPAFCMDAEIPDNLLMAGLQHRWCAGVLAVTDDDHANLKVAITVKLLNSKIKVFCRADALATVDNMLSFGTDLVVNPYQDFAHRLLMGIFEPDSHRVYDWLTSLPDYPLPERPVPPQGRWIICGYGRFGRAVYRALTSRGIEVTLVVENAREKGCPPGAIEGKGTEAVTLRAAGIESASALVAGTEDDADNLSIIMTARALNPDIYQVAQENRLHNRALFQAADVALAVQTSYIIASRFLSVLGASLLKEFLEQAGEQGNEWNRALALRMRQGCDALTPESWTLRVSKNRAPAVAMALTLDEPIMLDTLCRDPRNRDNQLDAIPLLLEREGEWQLLPAGGTRLKMGDRVLFCGTERALDLMSWNVSHLSVLRYVHNGEQHPDGWIWRRLAKRRRERAAATPEV</sequence>
<keyword evidence="1" id="KW-1133">Transmembrane helix</keyword>
<accession>A0A0B4XQ92</accession>
<dbReference type="HOGENOM" id="CLU_023787_0_0_6"/>
<dbReference type="InterPro" id="IPR036291">
    <property type="entry name" value="NAD(P)-bd_dom_sf"/>
</dbReference>
<dbReference type="EMBL" id="CP004387">
    <property type="protein sequence ID" value="AJD48613.1"/>
    <property type="molecule type" value="Genomic_DNA"/>
</dbReference>
<dbReference type="Gene3D" id="3.40.50.720">
    <property type="entry name" value="NAD(P)-binding Rossmann-like Domain"/>
    <property type="match status" value="2"/>
</dbReference>
<evidence type="ECO:0000313" key="4">
    <source>
        <dbReference type="Proteomes" id="UP000006764"/>
    </source>
</evidence>
<protein>
    <submittedName>
        <fullName evidence="3">TrkA domain-containing protein</fullName>
    </submittedName>
</protein>
<dbReference type="Gene3D" id="1.10.287.70">
    <property type="match status" value="1"/>
</dbReference>
<dbReference type="Proteomes" id="UP000006764">
    <property type="component" value="Chromosome"/>
</dbReference>
<feature type="transmembrane region" description="Helical" evidence="1">
    <location>
        <begin position="43"/>
        <end position="65"/>
    </location>
</feature>
<keyword evidence="4" id="KW-1185">Reference proteome</keyword>
<dbReference type="SUPFAM" id="SSF81324">
    <property type="entry name" value="Voltage-gated potassium channels"/>
    <property type="match status" value="1"/>
</dbReference>
<dbReference type="KEGG" id="apac:S7S_11005"/>
<proteinExistence type="predicted"/>
<evidence type="ECO:0000259" key="2">
    <source>
        <dbReference type="PROSITE" id="PS51201"/>
    </source>
</evidence>
<dbReference type="GO" id="GO:0006813">
    <property type="term" value="P:potassium ion transport"/>
    <property type="evidence" value="ECO:0007669"/>
    <property type="project" value="InterPro"/>
</dbReference>
<dbReference type="STRING" id="391936.S7S_11005"/>
<dbReference type="RefSeq" id="WP_008737208.1">
    <property type="nucleotide sequence ID" value="NZ_CP004387.1"/>
</dbReference>
<dbReference type="InterPro" id="IPR050721">
    <property type="entry name" value="Trk_Ktr_HKT_K-transport"/>
</dbReference>
<dbReference type="InterPro" id="IPR003148">
    <property type="entry name" value="RCK_N"/>
</dbReference>
<dbReference type="PROSITE" id="PS51201">
    <property type="entry name" value="RCK_N"/>
    <property type="match status" value="2"/>
</dbReference>
<dbReference type="AlphaFoldDB" id="A0A0B4XQ92"/>
<reference evidence="3 4" key="1">
    <citation type="journal article" date="2012" name="J. Bacteriol.">
        <title>Genome sequence of an alkane-degrading bacterium, Alcanivorax pacificus type strain W11-5, isolated from deep sea sediment.</title>
        <authorList>
            <person name="Lai Q."/>
            <person name="Shao Z."/>
        </authorList>
    </citation>
    <scope>NUCLEOTIDE SEQUENCE [LARGE SCALE GENOMIC DNA]</scope>
    <source>
        <strain evidence="3 4">W11-5</strain>
    </source>
</reference>
<dbReference type="Pfam" id="PF02254">
    <property type="entry name" value="TrkA_N"/>
    <property type="match status" value="2"/>
</dbReference>
<dbReference type="PANTHER" id="PTHR43833">
    <property type="entry name" value="POTASSIUM CHANNEL PROTEIN 2-RELATED-RELATED"/>
    <property type="match status" value="1"/>
</dbReference>
<organism evidence="3 4">
    <name type="scientific">Isoalcanivorax pacificus W11-5</name>
    <dbReference type="NCBI Taxonomy" id="391936"/>
    <lineage>
        <taxon>Bacteria</taxon>
        <taxon>Pseudomonadati</taxon>
        <taxon>Pseudomonadota</taxon>
        <taxon>Gammaproteobacteria</taxon>
        <taxon>Oceanospirillales</taxon>
        <taxon>Alcanivoracaceae</taxon>
        <taxon>Isoalcanivorax</taxon>
    </lineage>
</organism>
<feature type="domain" description="RCK N-terminal" evidence="2">
    <location>
        <begin position="124"/>
        <end position="246"/>
    </location>
</feature>
<feature type="transmembrane region" description="Helical" evidence="1">
    <location>
        <begin position="77"/>
        <end position="101"/>
    </location>
</feature>
<keyword evidence="1" id="KW-0812">Transmembrane</keyword>
<keyword evidence="1" id="KW-0472">Membrane</keyword>
<feature type="transmembrane region" description="Helical" evidence="1">
    <location>
        <begin position="15"/>
        <end position="37"/>
    </location>
</feature>
<name>A0A0B4XQ92_9GAMM</name>